<keyword evidence="3" id="KW-1185">Reference proteome</keyword>
<gene>
    <name evidence="2" type="ORF">SEVIR_2G177600v2</name>
</gene>
<dbReference type="EMBL" id="CM016553">
    <property type="protein sequence ID" value="TKW32594.1"/>
    <property type="molecule type" value="Genomic_DNA"/>
</dbReference>
<feature type="coiled-coil region" evidence="1">
    <location>
        <begin position="52"/>
        <end position="118"/>
    </location>
</feature>
<accession>A0A4U6VUH6</accession>
<keyword evidence="1" id="KW-0175">Coiled coil</keyword>
<protein>
    <submittedName>
        <fullName evidence="2">Uncharacterized protein</fullName>
    </submittedName>
</protein>
<evidence type="ECO:0000313" key="3">
    <source>
        <dbReference type="Proteomes" id="UP000298652"/>
    </source>
</evidence>
<evidence type="ECO:0000256" key="1">
    <source>
        <dbReference type="SAM" id="Coils"/>
    </source>
</evidence>
<proteinExistence type="predicted"/>
<dbReference type="Proteomes" id="UP000298652">
    <property type="component" value="Chromosome 2"/>
</dbReference>
<evidence type="ECO:0000313" key="2">
    <source>
        <dbReference type="EMBL" id="TKW32594.1"/>
    </source>
</evidence>
<dbReference type="Gramene" id="TKW32594">
    <property type="protein sequence ID" value="TKW32594"/>
    <property type="gene ID" value="SEVIR_2G177600v2"/>
</dbReference>
<reference evidence="2" key="1">
    <citation type="submission" date="2019-03" db="EMBL/GenBank/DDBJ databases">
        <title>WGS assembly of Setaria viridis.</title>
        <authorList>
            <person name="Huang P."/>
            <person name="Jenkins J."/>
            <person name="Grimwood J."/>
            <person name="Barry K."/>
            <person name="Healey A."/>
            <person name="Mamidi S."/>
            <person name="Sreedasyam A."/>
            <person name="Shu S."/>
            <person name="Feldman M."/>
            <person name="Wu J."/>
            <person name="Yu Y."/>
            <person name="Chen C."/>
            <person name="Johnson J."/>
            <person name="Rokhsar D."/>
            <person name="Baxter I."/>
            <person name="Schmutz J."/>
            <person name="Brutnell T."/>
            <person name="Kellogg E."/>
        </authorList>
    </citation>
    <scope>NUCLEOTIDE SEQUENCE [LARGE SCALE GENOMIC DNA]</scope>
</reference>
<organism evidence="2 3">
    <name type="scientific">Setaria viridis</name>
    <name type="common">Green bristlegrass</name>
    <name type="synonym">Setaria italica subsp. viridis</name>
    <dbReference type="NCBI Taxonomy" id="4556"/>
    <lineage>
        <taxon>Eukaryota</taxon>
        <taxon>Viridiplantae</taxon>
        <taxon>Streptophyta</taxon>
        <taxon>Embryophyta</taxon>
        <taxon>Tracheophyta</taxon>
        <taxon>Spermatophyta</taxon>
        <taxon>Magnoliopsida</taxon>
        <taxon>Liliopsida</taxon>
        <taxon>Poales</taxon>
        <taxon>Poaceae</taxon>
        <taxon>PACMAD clade</taxon>
        <taxon>Panicoideae</taxon>
        <taxon>Panicodae</taxon>
        <taxon>Paniceae</taxon>
        <taxon>Cenchrinae</taxon>
        <taxon>Setaria</taxon>
    </lineage>
</organism>
<dbReference type="AlphaFoldDB" id="A0A4U6VUH6"/>
<name>A0A4U6VUH6_SETVI</name>
<dbReference type="OMA" id="CKTHRIH"/>
<sequence length="159" mass="18473">MTKAFQERTQCTNPISTAEENNVFQICYKQSTGCKTHRIHGHGYLSKTPSRSELLKAQIQEQARAKEVANQKNNALQQKVDKVEEQLANEKAERERILEEKLLQIQEEENNKRQALREDIMKEMLSKFVEQRETPLLQVKPTLQGFSIVDIPSLVINYF</sequence>